<dbReference type="Proteomes" id="UP000655759">
    <property type="component" value="Unassembled WGS sequence"/>
</dbReference>
<dbReference type="AlphaFoldDB" id="A0A812F1R0"/>
<dbReference type="Pfam" id="PF01904">
    <property type="entry name" value="DUF72"/>
    <property type="match status" value="1"/>
</dbReference>
<name>A0A812F1R0_9ARCH</name>
<dbReference type="PANTHER" id="PTHR30348:SF4">
    <property type="entry name" value="DUF72 DOMAIN-CONTAINING PROTEIN"/>
    <property type="match status" value="1"/>
</dbReference>
<sequence length="259" mass="30184">METSIGCTGWSYDGWVGPFYPAGMDSSRFLEFYSRFFDITEVNSTFYRMPETNDAKRWAAQTPAHFRFTAKLPQMITHEKRLKGTLYDVEKFLDALRPLDAKYLLSVIQLPPSLSFWEAREGLEEIMPMFARMVVEGRHQSWFSEDAVRYLTDRNICLVWNDVQNVQNTLPVTSDFLYLRIIGDRKIPQQSFGHLVRDRTEDLRKWAAKLEQQKDKVMFAAVLANNHYEGFAAATANKLRMLLGLDGLVWKNQKKLDDF</sequence>
<dbReference type="RefSeq" id="WP_205100667.1">
    <property type="nucleotide sequence ID" value="NZ_CAJNAQ010000005.1"/>
</dbReference>
<dbReference type="InterPro" id="IPR036520">
    <property type="entry name" value="UPF0759_sf"/>
</dbReference>
<dbReference type="EMBL" id="CAJNAQ010000005">
    <property type="protein sequence ID" value="CAE6502103.1"/>
    <property type="molecule type" value="Genomic_DNA"/>
</dbReference>
<protein>
    <recommendedName>
        <fullName evidence="3">DUF72 domain-containing protein</fullName>
    </recommendedName>
</protein>
<organism evidence="1 2">
    <name type="scientific">Candidatus Nitrosotenuis uzonensis</name>
    <dbReference type="NCBI Taxonomy" id="1407055"/>
    <lineage>
        <taxon>Archaea</taxon>
        <taxon>Nitrososphaerota</taxon>
        <taxon>Candidatus Nitrosotenuis</taxon>
    </lineage>
</organism>
<accession>A0A812F1R0</accession>
<gene>
    <name evidence="1" type="ORF">NUZ5A_51237</name>
</gene>
<dbReference type="SUPFAM" id="SSF117396">
    <property type="entry name" value="TM1631-like"/>
    <property type="match status" value="1"/>
</dbReference>
<evidence type="ECO:0000313" key="1">
    <source>
        <dbReference type="EMBL" id="CAE6502103.1"/>
    </source>
</evidence>
<evidence type="ECO:0000313" key="2">
    <source>
        <dbReference type="Proteomes" id="UP000655759"/>
    </source>
</evidence>
<dbReference type="PANTHER" id="PTHR30348">
    <property type="entry name" value="UNCHARACTERIZED PROTEIN YECE"/>
    <property type="match status" value="1"/>
</dbReference>
<reference evidence="1" key="1">
    <citation type="submission" date="2021-02" db="EMBL/GenBank/DDBJ databases">
        <authorList>
            <person name="Han P."/>
        </authorList>
    </citation>
    <scope>NUCLEOTIDE SEQUENCE</scope>
    <source>
        <strain evidence="1">Candidatus Nitrosotenuis uzonensis 5A</strain>
    </source>
</reference>
<dbReference type="Gene3D" id="3.20.20.410">
    <property type="entry name" value="Protein of unknown function UPF0759"/>
    <property type="match status" value="1"/>
</dbReference>
<evidence type="ECO:0008006" key="3">
    <source>
        <dbReference type="Google" id="ProtNLM"/>
    </source>
</evidence>
<comment type="caution">
    <text evidence="1">The sequence shown here is derived from an EMBL/GenBank/DDBJ whole genome shotgun (WGS) entry which is preliminary data.</text>
</comment>
<proteinExistence type="predicted"/>
<dbReference type="InterPro" id="IPR002763">
    <property type="entry name" value="DUF72"/>
</dbReference>